<keyword evidence="8" id="KW-0503">Monooxygenase</keyword>
<feature type="domain" description="Phenol hydroxylase-like C-terminal dimerisation" evidence="7">
    <location>
        <begin position="442"/>
        <end position="630"/>
    </location>
</feature>
<keyword evidence="9" id="KW-1185">Reference proteome</keyword>
<dbReference type="SUPFAM" id="SSF51905">
    <property type="entry name" value="FAD/NAD(P)-binding domain"/>
    <property type="match status" value="1"/>
</dbReference>
<reference evidence="8 9" key="1">
    <citation type="submission" date="2016-11" db="EMBL/GenBank/DDBJ databases">
        <title>Genome sequencing of Zhihengliuella aestuarii B18 antagonistic to Plasmodiophora brassicae.</title>
        <authorList>
            <person name="Luo Y."/>
        </authorList>
    </citation>
    <scope>NUCLEOTIDE SEQUENCE [LARGE SCALE GENOMIC DNA]</scope>
    <source>
        <strain evidence="8 9">B18</strain>
    </source>
</reference>
<dbReference type="InterPro" id="IPR036249">
    <property type="entry name" value="Thioredoxin-like_sf"/>
</dbReference>
<dbReference type="Pfam" id="PF01494">
    <property type="entry name" value="FAD_binding_3"/>
    <property type="match status" value="1"/>
</dbReference>
<keyword evidence="3" id="KW-0285">Flavoprotein</keyword>
<dbReference type="SUPFAM" id="SSF52833">
    <property type="entry name" value="Thioredoxin-like"/>
    <property type="match status" value="1"/>
</dbReference>
<evidence type="ECO:0000256" key="2">
    <source>
        <dbReference type="ARBA" id="ARBA00007801"/>
    </source>
</evidence>
<evidence type="ECO:0000313" key="9">
    <source>
        <dbReference type="Proteomes" id="UP000183530"/>
    </source>
</evidence>
<dbReference type="InterPro" id="IPR038220">
    <property type="entry name" value="PHOX_C_sf"/>
</dbReference>
<dbReference type="InterPro" id="IPR012941">
    <property type="entry name" value="Phe_hydrox_C_dim_dom"/>
</dbReference>
<dbReference type="Gene3D" id="3.50.50.60">
    <property type="entry name" value="FAD/NAD(P)-binding domain"/>
    <property type="match status" value="1"/>
</dbReference>
<dbReference type="InterPro" id="IPR036188">
    <property type="entry name" value="FAD/NAD-bd_sf"/>
</dbReference>
<evidence type="ECO:0000256" key="5">
    <source>
        <dbReference type="ARBA" id="ARBA00023002"/>
    </source>
</evidence>
<evidence type="ECO:0000259" key="6">
    <source>
        <dbReference type="Pfam" id="PF01494"/>
    </source>
</evidence>
<dbReference type="KEGG" id="nae:BHE16_07050"/>
<sequence length="634" mass="69540">MQFYVDGYRPGDPEVVPAAPNRRAPREIPAEVDVLVVGTSPAGVVLSAQLAEFAEINTLVVERREGPLQLGQADGVACRTVEMFNAFGLAEKLMREAYWVNETTFWGPREDAQGIHRTGRIDDVEEGLSEYPHVIVNQTRMQQYLLDNMANSASKLVPEYGVEFVDLEVSDSGDFPVKARLKRGDELHEVNARYVVGCDGARSAVRKSLGISLNGDAKNHAWGVMDVLAVTDFPDIRLKSIIQSPNGGSIVLIPREGGYLVRFYVDLGDLDPIDRDARSRFTLEHIIASAQEILAPYTLDVRDVAWWSVYEVGQRVADRFDNVLPETRGSVIPRVFIAGDACHTHSAKAGQGMNVSMQDGFNLGWKLAAVLRGQASPELLDTYNGERPPIAQELIDFDTKWSSAMAEKPRDPEHPELGGMDAAERQEIFQQGGRFTAGLATVYPPNLLTGEATHQDLATGFPIGERFYSAPVVRVADAKPEQLGHEACADGRWRLYAFADAAPLDSADSRLAALCSFLEHDDAAHPGDLASDSLLGSVDFRAVLQQPHREVDVTALPAALKPLTGKFGLVDYEKVYSPNLRSGRDTFAERGIDRQQGAIVIVRPDQYVAHVLPLDATEELAAFFARFSAESTNV</sequence>
<organism evidence="8 9">
    <name type="scientific">Neomicrococcus aestuarii</name>
    <dbReference type="NCBI Taxonomy" id="556325"/>
    <lineage>
        <taxon>Bacteria</taxon>
        <taxon>Bacillati</taxon>
        <taxon>Actinomycetota</taxon>
        <taxon>Actinomycetes</taxon>
        <taxon>Micrococcales</taxon>
        <taxon>Micrococcaceae</taxon>
        <taxon>Neomicrococcus</taxon>
    </lineage>
</organism>
<proteinExistence type="inferred from homology"/>
<evidence type="ECO:0000256" key="4">
    <source>
        <dbReference type="ARBA" id="ARBA00022827"/>
    </source>
</evidence>
<dbReference type="Proteomes" id="UP000183530">
    <property type="component" value="Chromosome"/>
</dbReference>
<dbReference type="Gene3D" id="3.40.30.20">
    <property type="match status" value="1"/>
</dbReference>
<evidence type="ECO:0000313" key="8">
    <source>
        <dbReference type="EMBL" id="APF40805.1"/>
    </source>
</evidence>
<dbReference type="AlphaFoldDB" id="A0A1L2ZN02"/>
<evidence type="ECO:0000256" key="3">
    <source>
        <dbReference type="ARBA" id="ARBA00022630"/>
    </source>
</evidence>
<comment type="similarity">
    <text evidence="2">Belongs to the PheA/TfdB FAD monooxygenase family.</text>
</comment>
<evidence type="ECO:0000256" key="1">
    <source>
        <dbReference type="ARBA" id="ARBA00001974"/>
    </source>
</evidence>
<evidence type="ECO:0000259" key="7">
    <source>
        <dbReference type="Pfam" id="PF07976"/>
    </source>
</evidence>
<dbReference type="RefSeq" id="WP_071894282.1">
    <property type="nucleotide sequence ID" value="NZ_CP018135.1"/>
</dbReference>
<accession>A0A1L2ZN02</accession>
<keyword evidence="4" id="KW-0274">FAD</keyword>
<dbReference type="PANTHER" id="PTHR43004:SF19">
    <property type="entry name" value="BINDING MONOOXYGENASE, PUTATIVE (JCVI)-RELATED"/>
    <property type="match status" value="1"/>
</dbReference>
<dbReference type="GO" id="GO:0016709">
    <property type="term" value="F:oxidoreductase activity, acting on paired donors, with incorporation or reduction of molecular oxygen, NAD(P)H as one donor, and incorporation of one atom of oxygen"/>
    <property type="evidence" value="ECO:0007669"/>
    <property type="project" value="UniProtKB-ARBA"/>
</dbReference>
<dbReference type="CDD" id="cd02979">
    <property type="entry name" value="PHOX_C"/>
    <property type="match status" value="1"/>
</dbReference>
<dbReference type="PANTHER" id="PTHR43004">
    <property type="entry name" value="TRK SYSTEM POTASSIUM UPTAKE PROTEIN"/>
    <property type="match status" value="1"/>
</dbReference>
<dbReference type="NCBIfam" id="NF006144">
    <property type="entry name" value="PRK08294.1"/>
    <property type="match status" value="1"/>
</dbReference>
<dbReference type="GO" id="GO:0071949">
    <property type="term" value="F:FAD binding"/>
    <property type="evidence" value="ECO:0007669"/>
    <property type="project" value="InterPro"/>
</dbReference>
<comment type="cofactor">
    <cofactor evidence="1">
        <name>FAD</name>
        <dbReference type="ChEBI" id="CHEBI:57692"/>
    </cofactor>
</comment>
<name>A0A1L2ZN02_9MICC</name>
<dbReference type="SUPFAM" id="SSF54373">
    <property type="entry name" value="FAD-linked reductases, C-terminal domain"/>
    <property type="match status" value="1"/>
</dbReference>
<protein>
    <submittedName>
        <fullName evidence="8">Phenol 2-monooxygenase</fullName>
    </submittedName>
</protein>
<dbReference type="Gene3D" id="3.30.9.10">
    <property type="entry name" value="D-Amino Acid Oxidase, subunit A, domain 2"/>
    <property type="match status" value="1"/>
</dbReference>
<dbReference type="OrthoDB" id="4246007at2"/>
<feature type="domain" description="FAD-binding" evidence="6">
    <location>
        <begin position="31"/>
        <end position="397"/>
    </location>
</feature>
<dbReference type="InterPro" id="IPR002938">
    <property type="entry name" value="FAD-bd"/>
</dbReference>
<dbReference type="Pfam" id="PF07976">
    <property type="entry name" value="Phe_hydrox_dim"/>
    <property type="match status" value="1"/>
</dbReference>
<dbReference type="PRINTS" id="PR00420">
    <property type="entry name" value="RNGMNOXGNASE"/>
</dbReference>
<keyword evidence="5" id="KW-0560">Oxidoreductase</keyword>
<dbReference type="EMBL" id="CP018135">
    <property type="protein sequence ID" value="APF40805.1"/>
    <property type="molecule type" value="Genomic_DNA"/>
</dbReference>
<dbReference type="STRING" id="556325.BHE16_07050"/>
<dbReference type="InterPro" id="IPR050641">
    <property type="entry name" value="RIFMO-like"/>
</dbReference>
<gene>
    <name evidence="8" type="ORF">BHE16_07050</name>
</gene>